<proteinExistence type="predicted"/>
<dbReference type="GeneID" id="25727926"/>
<dbReference type="RefSeq" id="XP_013896249.1">
    <property type="nucleotide sequence ID" value="XM_014040795.1"/>
</dbReference>
<evidence type="ECO:0000256" key="1">
    <source>
        <dbReference type="SAM" id="MobiDB-lite"/>
    </source>
</evidence>
<gene>
    <name evidence="2" type="ORF">MNEG_10734</name>
</gene>
<evidence type="ECO:0000313" key="2">
    <source>
        <dbReference type="EMBL" id="KIY97229.1"/>
    </source>
</evidence>
<dbReference type="InterPro" id="IPR011993">
    <property type="entry name" value="PH-like_dom_sf"/>
</dbReference>
<dbReference type="KEGG" id="mng:MNEG_10734"/>
<reference evidence="2 3" key="1">
    <citation type="journal article" date="2013" name="BMC Genomics">
        <title>Reconstruction of the lipid metabolism for the microalga Monoraphidium neglectum from its genome sequence reveals characteristics suitable for biofuel production.</title>
        <authorList>
            <person name="Bogen C."/>
            <person name="Al-Dilaimi A."/>
            <person name="Albersmeier A."/>
            <person name="Wichmann J."/>
            <person name="Grundmann M."/>
            <person name="Rupp O."/>
            <person name="Lauersen K.J."/>
            <person name="Blifernez-Klassen O."/>
            <person name="Kalinowski J."/>
            <person name="Goesmann A."/>
            <person name="Mussgnug J.H."/>
            <person name="Kruse O."/>
        </authorList>
    </citation>
    <scope>NUCLEOTIDE SEQUENCE [LARGE SCALE GENOMIC DNA]</scope>
    <source>
        <strain evidence="2 3">SAG 48.87</strain>
    </source>
</reference>
<evidence type="ECO:0000313" key="3">
    <source>
        <dbReference type="Proteomes" id="UP000054498"/>
    </source>
</evidence>
<dbReference type="EMBL" id="KK102656">
    <property type="protein sequence ID" value="KIY97229.1"/>
    <property type="molecule type" value="Genomic_DNA"/>
</dbReference>
<keyword evidence="3" id="KW-1185">Reference proteome</keyword>
<feature type="region of interest" description="Disordered" evidence="1">
    <location>
        <begin position="72"/>
        <end position="97"/>
    </location>
</feature>
<name>A0A0D2M0S2_9CHLO</name>
<sequence length="97" mass="10959">MQHRVARMLPLPLVRESEPSGAVVIGSHVRPVEELKTAMLRGNKLRKYGRRGKPKDHLFRLSQDLQELQWDSSSPLAEGKARHGRALGGSAKRLAWR</sequence>
<dbReference type="STRING" id="145388.A0A0D2M0S2"/>
<dbReference type="Gene3D" id="2.30.29.30">
    <property type="entry name" value="Pleckstrin-homology domain (PH domain)/Phosphotyrosine-binding domain (PTB)"/>
    <property type="match status" value="1"/>
</dbReference>
<dbReference type="Proteomes" id="UP000054498">
    <property type="component" value="Unassembled WGS sequence"/>
</dbReference>
<accession>A0A0D2M0S2</accession>
<dbReference type="AlphaFoldDB" id="A0A0D2M0S2"/>
<organism evidence="2 3">
    <name type="scientific">Monoraphidium neglectum</name>
    <dbReference type="NCBI Taxonomy" id="145388"/>
    <lineage>
        <taxon>Eukaryota</taxon>
        <taxon>Viridiplantae</taxon>
        <taxon>Chlorophyta</taxon>
        <taxon>core chlorophytes</taxon>
        <taxon>Chlorophyceae</taxon>
        <taxon>CS clade</taxon>
        <taxon>Sphaeropleales</taxon>
        <taxon>Selenastraceae</taxon>
        <taxon>Monoraphidium</taxon>
    </lineage>
</organism>
<protein>
    <submittedName>
        <fullName evidence="2">Uncharacterized protein</fullName>
    </submittedName>
</protein>